<evidence type="ECO:0000256" key="7">
    <source>
        <dbReference type="ARBA" id="ARBA00022694"/>
    </source>
</evidence>
<comment type="caution">
    <text evidence="12">Lacks conserved residue(s) required for the propagation of feature annotation.</text>
</comment>
<dbReference type="eggNOG" id="COG0445">
    <property type="taxonomic scope" value="Bacteria"/>
</dbReference>
<feature type="binding site" evidence="12">
    <location>
        <begin position="14"/>
        <end position="19"/>
    </location>
    <ligand>
        <name>FAD</name>
        <dbReference type="ChEBI" id="CHEBI:57692"/>
    </ligand>
</feature>
<evidence type="ECO:0000256" key="8">
    <source>
        <dbReference type="ARBA" id="ARBA00022827"/>
    </source>
</evidence>
<evidence type="ECO:0000256" key="5">
    <source>
        <dbReference type="ARBA" id="ARBA00022490"/>
    </source>
</evidence>
<dbReference type="InterPro" id="IPR026904">
    <property type="entry name" value="MnmG_C"/>
</dbReference>
<comment type="cofactor">
    <cofactor evidence="1 12">
        <name>FAD</name>
        <dbReference type="ChEBI" id="CHEBI:57692"/>
    </cofactor>
</comment>
<gene>
    <name evidence="12" type="primary">mnmG</name>
    <name evidence="12" type="synonym">gidA</name>
    <name evidence="14" type="ordered locus">Tlie_0004</name>
</gene>
<dbReference type="EMBL" id="CP003096">
    <property type="protein sequence ID" value="AER65750.1"/>
    <property type="molecule type" value="Genomic_DNA"/>
</dbReference>
<comment type="subunit">
    <text evidence="10 12">Homodimer. Heterotetramer of two MnmE and two MnmG subunits.</text>
</comment>
<reference evidence="14 15" key="2">
    <citation type="journal article" date="2012" name="Stand. Genomic Sci.">
        <title>Genome sequence of the moderately thermophilic, amino-acid-degrading and sulfur-reducing bacterium Thermovirga lienii type strain (Cas60314(T)).</title>
        <authorList>
            <person name="Goker M."/>
            <person name="Saunders E."/>
            <person name="Lapidus A."/>
            <person name="Nolan M."/>
            <person name="Lucas S."/>
            <person name="Hammon N."/>
            <person name="Deshpande S."/>
            <person name="Cheng J.F."/>
            <person name="Han C."/>
            <person name="Tapia R."/>
            <person name="Goodwin L.A."/>
            <person name="Pitluck S."/>
            <person name="Liolios K."/>
            <person name="Mavromatis K."/>
            <person name="Pagani I."/>
            <person name="Ivanova N."/>
            <person name="Mikhailova N."/>
            <person name="Pati A."/>
            <person name="Chen A."/>
            <person name="Palaniappan K."/>
            <person name="Land M."/>
            <person name="Chang Y.J."/>
            <person name="Jeffries C.D."/>
            <person name="Brambilla E.M."/>
            <person name="Rohde M."/>
            <person name="Spring S."/>
            <person name="Detter J.C."/>
            <person name="Woyke T."/>
            <person name="Bristow J."/>
            <person name="Eisen J.A."/>
            <person name="Markowitz V."/>
            <person name="Hugenholtz P."/>
            <person name="Kyrpides N.C."/>
            <person name="Klenk H.P."/>
        </authorList>
    </citation>
    <scope>NUCLEOTIDE SEQUENCE [LARGE SCALE GENOMIC DNA]</scope>
    <source>
        <strain evidence="15">ATCC BAA-1197 / DSM 17291 / Cas60314</strain>
    </source>
</reference>
<evidence type="ECO:0000256" key="9">
    <source>
        <dbReference type="ARBA" id="ARBA00023027"/>
    </source>
</evidence>
<evidence type="ECO:0000256" key="3">
    <source>
        <dbReference type="ARBA" id="ARBA00007653"/>
    </source>
</evidence>
<dbReference type="PROSITE" id="PS01281">
    <property type="entry name" value="GIDA_2"/>
    <property type="match status" value="1"/>
</dbReference>
<dbReference type="PANTHER" id="PTHR11806:SF0">
    <property type="entry name" value="PROTEIN MTO1 HOMOLOG, MITOCHONDRIAL"/>
    <property type="match status" value="1"/>
</dbReference>
<dbReference type="Gene3D" id="1.10.150.570">
    <property type="entry name" value="GidA associated domain, C-terminal subdomain"/>
    <property type="match status" value="1"/>
</dbReference>
<dbReference type="InterPro" id="IPR004416">
    <property type="entry name" value="MnmG"/>
</dbReference>
<name>G7V550_THELD</name>
<dbReference type="FunFam" id="1.10.10.1800:FF:000001">
    <property type="entry name" value="tRNA uridine 5-carboxymethylaminomethyl modification enzyme MnmG"/>
    <property type="match status" value="1"/>
</dbReference>
<dbReference type="AlphaFoldDB" id="G7V550"/>
<evidence type="ECO:0000256" key="2">
    <source>
        <dbReference type="ARBA" id="ARBA00003717"/>
    </source>
</evidence>
<dbReference type="HOGENOM" id="CLU_007831_2_2_0"/>
<dbReference type="SUPFAM" id="SSF51905">
    <property type="entry name" value="FAD/NAD(P)-binding domain"/>
    <property type="match status" value="1"/>
</dbReference>
<feature type="binding site" evidence="12">
    <location>
        <begin position="273"/>
        <end position="287"/>
    </location>
    <ligand>
        <name>NAD(+)</name>
        <dbReference type="ChEBI" id="CHEBI:57540"/>
    </ligand>
</feature>
<dbReference type="Gene3D" id="3.50.50.60">
    <property type="entry name" value="FAD/NAD(P)-binding domain"/>
    <property type="match status" value="2"/>
</dbReference>
<evidence type="ECO:0000256" key="10">
    <source>
        <dbReference type="ARBA" id="ARBA00025948"/>
    </source>
</evidence>
<dbReference type="InterPro" id="IPR049312">
    <property type="entry name" value="GIDA_C_N"/>
</dbReference>
<dbReference type="Gene3D" id="1.10.10.1800">
    <property type="entry name" value="tRNA uridine 5-carboxymethylaminomethyl modification enzyme MnmG/GidA"/>
    <property type="match status" value="1"/>
</dbReference>
<evidence type="ECO:0000313" key="15">
    <source>
        <dbReference type="Proteomes" id="UP000005868"/>
    </source>
</evidence>
<protein>
    <recommendedName>
        <fullName evidence="4 12">tRNA uridine 5-carboxymethylaminomethyl modification enzyme MnmG</fullName>
    </recommendedName>
    <alternativeName>
        <fullName evidence="11 12">Glucose-inhibited division protein A</fullName>
    </alternativeName>
</protein>
<dbReference type="KEGG" id="tli:Tlie_0004"/>
<dbReference type="InterPro" id="IPR036188">
    <property type="entry name" value="FAD/NAD-bd_sf"/>
</dbReference>
<dbReference type="Pfam" id="PF01134">
    <property type="entry name" value="GIDA"/>
    <property type="match status" value="1"/>
</dbReference>
<dbReference type="InterPro" id="IPR002218">
    <property type="entry name" value="MnmG-rel"/>
</dbReference>
<evidence type="ECO:0000259" key="13">
    <source>
        <dbReference type="SMART" id="SM01228"/>
    </source>
</evidence>
<evidence type="ECO:0000256" key="11">
    <source>
        <dbReference type="ARBA" id="ARBA00031800"/>
    </source>
</evidence>
<keyword evidence="5 12" id="KW-0963">Cytoplasm</keyword>
<dbReference type="SMART" id="SM01228">
    <property type="entry name" value="GIDA_assoc_3"/>
    <property type="match status" value="1"/>
</dbReference>
<dbReference type="InterPro" id="IPR040131">
    <property type="entry name" value="MnmG_N"/>
</dbReference>
<evidence type="ECO:0000256" key="12">
    <source>
        <dbReference type="HAMAP-Rule" id="MF_00129"/>
    </source>
</evidence>
<proteinExistence type="inferred from homology"/>
<keyword evidence="7 12" id="KW-0819">tRNA processing</keyword>
<dbReference type="OrthoDB" id="9815560at2"/>
<dbReference type="FunFam" id="3.50.50.60:FF:000002">
    <property type="entry name" value="tRNA uridine 5-carboxymethylaminomethyl modification enzyme MnmG"/>
    <property type="match status" value="1"/>
</dbReference>
<dbReference type="PANTHER" id="PTHR11806">
    <property type="entry name" value="GLUCOSE INHIBITED DIVISION PROTEIN A"/>
    <property type="match status" value="1"/>
</dbReference>
<accession>G7V550</accession>
<dbReference type="HAMAP" id="MF_00129">
    <property type="entry name" value="MnmG_GidA"/>
    <property type="match status" value="1"/>
</dbReference>
<comment type="function">
    <text evidence="2 12">NAD-binding protein involved in the addition of a carboxymethylaminomethyl (cmnm) group at the wobble position (U34) of certain tRNAs, forming tRNA-cmnm(5)s(2)U34.</text>
</comment>
<comment type="subcellular location">
    <subcellularLocation>
        <location evidence="12">Cytoplasm</location>
    </subcellularLocation>
</comment>
<dbReference type="GO" id="GO:0005829">
    <property type="term" value="C:cytosol"/>
    <property type="evidence" value="ECO:0007669"/>
    <property type="project" value="TreeGrafter"/>
</dbReference>
<organism evidence="14 15">
    <name type="scientific">Thermovirga lienii (strain ATCC BAA-1197 / DSM 17291 / Cas60314)</name>
    <dbReference type="NCBI Taxonomy" id="580340"/>
    <lineage>
        <taxon>Bacteria</taxon>
        <taxon>Thermotogati</taxon>
        <taxon>Synergistota</taxon>
        <taxon>Synergistia</taxon>
        <taxon>Synergistales</taxon>
        <taxon>Thermovirgaceae</taxon>
        <taxon>Thermovirga</taxon>
    </lineage>
</organism>
<sequence>MVPEENKYDVIVVGAGHAGCEAALASSRIGVRTLLLNLYLDNMALMACNPSIGGPAKGHLTREIDALGGEQGKAADASTLHIRWLNTSKGPAVRALRAQCDLYDYHHHYKITCEKTPLLELRQEEVVDLWVEDGKIRGVRTNIGSVYEAKAVILTTGTYLGGKVHIGLTNFASGPLGQIPATKLTQSLRNVGLEVGRLKTGTTPRIHRDTVDFKGLMKQESDREPLCFSHWGEKRVYEGYACYLTRSNERTHEIIRRNLDRSPLFTGAIEGVGPRYCPSIEDKVVKFPDKDSHMVFLEPVSRDSVEIYMQNFTTSLPFDAQVEMVRSLPGCEKAWIMRPGYAIEYDYVPPTQLYPWLETKKIRGLFCAGQINGTSGYEEAGAQGIIAGINAALLVKGEEMVVLDRSQAYIGVLIDDLVTKGTNEPYRMLTSRCEFRLLLRHDNADIRLSHIGRKLGLIDDERWAVLTKRWKAMEEERERLEKTRIYPSEKVNEVLKEAGSSPLDEPILACELLKRPEITWEIINKIVPSDKSLEKEVIDRVSLEIKYDGYIKRQLKQVERMKNMEKVKIPEDMDYDQVPGLLNESRQKLKKIKPQNLAQASRVSGVTPADIQILWIEIEKRRRKRRQEDGDQAVS</sequence>
<evidence type="ECO:0000256" key="1">
    <source>
        <dbReference type="ARBA" id="ARBA00001974"/>
    </source>
</evidence>
<keyword evidence="9 12" id="KW-0520">NAD</keyword>
<comment type="similarity">
    <text evidence="3 12">Belongs to the MnmG family.</text>
</comment>
<dbReference type="GO" id="GO:0030488">
    <property type="term" value="P:tRNA methylation"/>
    <property type="evidence" value="ECO:0007669"/>
    <property type="project" value="TreeGrafter"/>
</dbReference>
<dbReference type="Proteomes" id="UP000005868">
    <property type="component" value="Chromosome"/>
</dbReference>
<dbReference type="FunFam" id="1.10.150.570:FF:000001">
    <property type="entry name" value="tRNA uridine 5-carboxymethylaminomethyl modification enzyme MnmG"/>
    <property type="match status" value="1"/>
</dbReference>
<dbReference type="NCBIfam" id="TIGR00136">
    <property type="entry name" value="mnmG_gidA"/>
    <property type="match status" value="1"/>
</dbReference>
<dbReference type="GO" id="GO:0050660">
    <property type="term" value="F:flavin adenine dinucleotide binding"/>
    <property type="evidence" value="ECO:0007669"/>
    <property type="project" value="UniProtKB-UniRule"/>
</dbReference>
<dbReference type="InterPro" id="IPR044920">
    <property type="entry name" value="MnmG_C_subdom_sf"/>
</dbReference>
<evidence type="ECO:0000256" key="4">
    <source>
        <dbReference type="ARBA" id="ARBA00020461"/>
    </source>
</evidence>
<keyword evidence="8 12" id="KW-0274">FAD</keyword>
<evidence type="ECO:0000313" key="14">
    <source>
        <dbReference type="EMBL" id="AER65750.1"/>
    </source>
</evidence>
<dbReference type="InterPro" id="IPR020595">
    <property type="entry name" value="MnmG-rel_CS"/>
</dbReference>
<dbReference type="STRING" id="580340.Tlie_0004"/>
<dbReference type="Pfam" id="PF21680">
    <property type="entry name" value="GIDA_C_1st"/>
    <property type="match status" value="1"/>
</dbReference>
<reference evidence="15" key="1">
    <citation type="submission" date="2011-10" db="EMBL/GenBank/DDBJ databases">
        <title>The complete genome of chromosome of Thermovirga lienii DSM 17291.</title>
        <authorList>
            <consortium name="US DOE Joint Genome Institute (JGI-PGF)"/>
            <person name="Lucas S."/>
            <person name="Copeland A."/>
            <person name="Lapidus A."/>
            <person name="Glavina del Rio T."/>
            <person name="Dalin E."/>
            <person name="Tice H."/>
            <person name="Bruce D."/>
            <person name="Goodwin L."/>
            <person name="Pitluck S."/>
            <person name="Peters L."/>
            <person name="Mikhailova N."/>
            <person name="Saunders E."/>
            <person name="Kyrpides N."/>
            <person name="Mavromatis K."/>
            <person name="Ivanova N."/>
            <person name="Last F.I."/>
            <person name="Brettin T."/>
            <person name="Detter J.C."/>
            <person name="Han C."/>
            <person name="Larimer F."/>
            <person name="Land M."/>
            <person name="Hauser L."/>
            <person name="Markowitz V."/>
            <person name="Cheng J.-F."/>
            <person name="Hugenholtz P."/>
            <person name="Woyke T."/>
            <person name="Wu D."/>
            <person name="Spring S."/>
            <person name="Schroeder M."/>
            <person name="Brambilla E.-M."/>
            <person name="Klenk H.-P."/>
            <person name="Eisen J.A."/>
        </authorList>
    </citation>
    <scope>NUCLEOTIDE SEQUENCE [LARGE SCALE GENOMIC DNA]</scope>
    <source>
        <strain evidence="15">ATCC BAA-1197 / DSM 17291 / Cas60314</strain>
    </source>
</reference>
<keyword evidence="6 12" id="KW-0285">Flavoprotein</keyword>
<dbReference type="PROSITE" id="PS01280">
    <property type="entry name" value="GIDA_1"/>
    <property type="match status" value="1"/>
</dbReference>
<dbReference type="Pfam" id="PF13932">
    <property type="entry name" value="SAM_GIDA_C"/>
    <property type="match status" value="1"/>
</dbReference>
<keyword evidence="15" id="KW-1185">Reference proteome</keyword>
<feature type="domain" description="tRNA uridine 5-carboxymethylaminomethyl modification enzyme C-terminal subdomain" evidence="13">
    <location>
        <begin position="545"/>
        <end position="616"/>
    </location>
</feature>
<dbReference type="InterPro" id="IPR047001">
    <property type="entry name" value="MnmG_C_subdom"/>
</dbReference>
<dbReference type="GO" id="GO:0002098">
    <property type="term" value="P:tRNA wobble uridine modification"/>
    <property type="evidence" value="ECO:0007669"/>
    <property type="project" value="InterPro"/>
</dbReference>
<evidence type="ECO:0000256" key="6">
    <source>
        <dbReference type="ARBA" id="ARBA00022630"/>
    </source>
</evidence>